<dbReference type="OrthoDB" id="143770at2"/>
<feature type="domain" description="FAD-binding PCMH-type" evidence="2">
    <location>
        <begin position="10"/>
        <end position="178"/>
    </location>
</feature>
<dbReference type="PROSITE" id="PS51387">
    <property type="entry name" value="FAD_PCMH"/>
    <property type="match status" value="1"/>
</dbReference>
<protein>
    <submittedName>
        <fullName evidence="3">FAD-binding oxidoreductase</fullName>
    </submittedName>
</protein>
<dbReference type="PANTHER" id="PTHR43762">
    <property type="entry name" value="L-GULONOLACTONE OXIDASE"/>
    <property type="match status" value="1"/>
</dbReference>
<keyword evidence="1" id="KW-0274">FAD</keyword>
<comment type="caution">
    <text evidence="3">The sequence shown here is derived from an EMBL/GenBank/DDBJ whole genome shotgun (WGS) entry which is preliminary data.</text>
</comment>
<evidence type="ECO:0000256" key="1">
    <source>
        <dbReference type="ARBA" id="ARBA00022827"/>
    </source>
</evidence>
<dbReference type="Pfam" id="PF01565">
    <property type="entry name" value="FAD_binding_4"/>
    <property type="match status" value="1"/>
</dbReference>
<dbReference type="GO" id="GO:0016899">
    <property type="term" value="F:oxidoreductase activity, acting on the CH-OH group of donors, oxygen as acceptor"/>
    <property type="evidence" value="ECO:0007669"/>
    <property type="project" value="InterPro"/>
</dbReference>
<keyword evidence="1" id="KW-0285">Flavoprotein</keyword>
<gene>
    <name evidence="3" type="ORF">E4L98_12485</name>
</gene>
<evidence type="ECO:0000313" key="3">
    <source>
        <dbReference type="EMBL" id="TFW22239.1"/>
    </source>
</evidence>
<dbReference type="InterPro" id="IPR036318">
    <property type="entry name" value="FAD-bd_PCMH-like_sf"/>
</dbReference>
<dbReference type="EMBL" id="SPVG01000125">
    <property type="protein sequence ID" value="TFW22239.1"/>
    <property type="molecule type" value="Genomic_DNA"/>
</dbReference>
<dbReference type="GO" id="GO:0071949">
    <property type="term" value="F:FAD binding"/>
    <property type="evidence" value="ECO:0007669"/>
    <property type="project" value="InterPro"/>
</dbReference>
<dbReference type="InterPro" id="IPR016169">
    <property type="entry name" value="FAD-bd_PCMH_sub2"/>
</dbReference>
<dbReference type="InterPro" id="IPR016166">
    <property type="entry name" value="FAD-bd_PCMH"/>
</dbReference>
<evidence type="ECO:0000259" key="2">
    <source>
        <dbReference type="PROSITE" id="PS51387"/>
    </source>
</evidence>
<dbReference type="SUPFAM" id="SSF56176">
    <property type="entry name" value="FAD-binding/transporter-associated domain-like"/>
    <property type="match status" value="1"/>
</dbReference>
<dbReference type="RefSeq" id="WP_135201883.1">
    <property type="nucleotide sequence ID" value="NZ_SPVG01000125.1"/>
</dbReference>
<dbReference type="Proteomes" id="UP000297729">
    <property type="component" value="Unassembled WGS sequence"/>
</dbReference>
<dbReference type="AlphaFoldDB" id="A0A4Y9SIX5"/>
<proteinExistence type="predicted"/>
<evidence type="ECO:0000313" key="4">
    <source>
        <dbReference type="Proteomes" id="UP000297729"/>
    </source>
</evidence>
<name>A0A4Y9SIX5_9BURK</name>
<reference evidence="3 4" key="1">
    <citation type="submission" date="2019-03" db="EMBL/GenBank/DDBJ databases">
        <title>Draft Genome Sequence of Duganella callidus sp. nov., a Novel Duganella Species Isolated from Cultivated Soil.</title>
        <authorList>
            <person name="Raths R."/>
            <person name="Peta V."/>
            <person name="Bucking H."/>
        </authorList>
    </citation>
    <scope>NUCLEOTIDE SEQUENCE [LARGE SCALE GENOMIC DNA]</scope>
    <source>
        <strain evidence="3 4">DN04</strain>
    </source>
</reference>
<accession>A0A4Y9SIX5</accession>
<sequence length="432" mass="47280">MVRIHGWGRYPVADAQVLAPATVSEMGRTLRQQHGAPLIARGLGRSYGDASLAPLVLDNTRRHLLLDFDAQTGILRCEAGATLADLLDVLLPQGWFPPVTPGTKFVTVGGAVASDVHGKNHHIDGCFSAHVLSFELLLADGSIVQCSRHAHPELFRATCGGMGLTGVLLTVTLKMLPVQSAWIEQTTLRAASLEQVLALFEQHRDATYSVAWIDCVAGGARLGRSLLMLGEHALDGGLAARPKRSRSVPFDLPPQLMNRYSIGAFNTLYYHKPSAGRARVHYEPYFYPLDGLLHWNRLYGKPGFVQYQFVLPRAATRELQAILARIVDSGRGSFLAVLKAFGPANQNYLSFPLEGYTLALDFKIEDGLFALLDELDVMVTAAGGRHYLAKDARMSQATFERGYPRHAAFQQVRRDYGALDAFGSSLSDRLGL</sequence>
<organism evidence="3 4">
    <name type="scientific">Duganella callida</name>
    <dbReference type="NCBI Taxonomy" id="2561932"/>
    <lineage>
        <taxon>Bacteria</taxon>
        <taxon>Pseudomonadati</taxon>
        <taxon>Pseudomonadota</taxon>
        <taxon>Betaproteobacteria</taxon>
        <taxon>Burkholderiales</taxon>
        <taxon>Oxalobacteraceae</taxon>
        <taxon>Telluria group</taxon>
        <taxon>Duganella</taxon>
    </lineage>
</organism>
<dbReference type="Gene3D" id="3.30.465.10">
    <property type="match status" value="1"/>
</dbReference>
<dbReference type="PANTHER" id="PTHR43762:SF1">
    <property type="entry name" value="D-ARABINONO-1,4-LACTONE OXIDASE"/>
    <property type="match status" value="1"/>
</dbReference>
<keyword evidence="4" id="KW-1185">Reference proteome</keyword>
<dbReference type="InterPro" id="IPR010031">
    <property type="entry name" value="FAD_lactone_oxidase-like"/>
</dbReference>
<dbReference type="InterPro" id="IPR006094">
    <property type="entry name" value="Oxid_FAD_bind_N"/>
</dbReference>